<dbReference type="AlphaFoldDB" id="A0A2U9B853"/>
<evidence type="ECO:0000313" key="1">
    <source>
        <dbReference type="EMBL" id="AWO99951.1"/>
    </source>
</evidence>
<accession>A0A2U9B853</accession>
<reference evidence="1 2" key="1">
    <citation type="submission" date="2017-12" db="EMBL/GenBank/DDBJ databases">
        <title>Integrating genomic resources of turbot (Scophthalmus maximus) in depth evaluation of genetic and physical mapping variation across individuals.</title>
        <authorList>
            <person name="Martinez P."/>
        </authorList>
    </citation>
    <scope>NUCLEOTIDE SEQUENCE [LARGE SCALE GENOMIC DNA]</scope>
</reference>
<protein>
    <submittedName>
        <fullName evidence="1">Uncharacterized protein</fullName>
    </submittedName>
</protein>
<gene>
    <name evidence="1" type="ORF">SMAX5B_019379</name>
</gene>
<evidence type="ECO:0000313" key="2">
    <source>
        <dbReference type="Proteomes" id="UP000246464"/>
    </source>
</evidence>
<sequence length="77" mass="8268">MASSFPSQVLAVPTATRSAAAAPPKNKEKTKSLLVIMLLHGYMWKIIRRFGRTTFIRAAAAAKATALNRPQAKKSAG</sequence>
<organism evidence="1 2">
    <name type="scientific">Scophthalmus maximus</name>
    <name type="common">Turbot</name>
    <name type="synonym">Psetta maxima</name>
    <dbReference type="NCBI Taxonomy" id="52904"/>
    <lineage>
        <taxon>Eukaryota</taxon>
        <taxon>Metazoa</taxon>
        <taxon>Chordata</taxon>
        <taxon>Craniata</taxon>
        <taxon>Vertebrata</taxon>
        <taxon>Euteleostomi</taxon>
        <taxon>Actinopterygii</taxon>
        <taxon>Neopterygii</taxon>
        <taxon>Teleostei</taxon>
        <taxon>Neoteleostei</taxon>
        <taxon>Acanthomorphata</taxon>
        <taxon>Carangaria</taxon>
        <taxon>Pleuronectiformes</taxon>
        <taxon>Pleuronectoidei</taxon>
        <taxon>Scophthalmidae</taxon>
        <taxon>Scophthalmus</taxon>
    </lineage>
</organism>
<dbReference type="EMBL" id="CP026246">
    <property type="protein sequence ID" value="AWO99951.1"/>
    <property type="molecule type" value="Genomic_DNA"/>
</dbReference>
<name>A0A2U9B853_SCOMX</name>
<keyword evidence="2" id="KW-1185">Reference proteome</keyword>
<proteinExistence type="predicted"/>
<dbReference type="Proteomes" id="UP000246464">
    <property type="component" value="Chromosome 4"/>
</dbReference>